<evidence type="ECO:0000313" key="1">
    <source>
        <dbReference type="EMBL" id="GAH77665.1"/>
    </source>
</evidence>
<dbReference type="GO" id="GO:0003677">
    <property type="term" value="F:DNA binding"/>
    <property type="evidence" value="ECO:0007669"/>
    <property type="project" value="InterPro"/>
</dbReference>
<dbReference type="GO" id="GO:0009307">
    <property type="term" value="P:DNA restriction-modification system"/>
    <property type="evidence" value="ECO:0007669"/>
    <property type="project" value="InterPro"/>
</dbReference>
<gene>
    <name evidence="1" type="ORF">S03H2_60644</name>
</gene>
<dbReference type="EMBL" id="BARU01039098">
    <property type="protein sequence ID" value="GAH77665.1"/>
    <property type="molecule type" value="Genomic_DNA"/>
</dbReference>
<evidence type="ECO:0008006" key="2">
    <source>
        <dbReference type="Google" id="ProtNLM"/>
    </source>
</evidence>
<dbReference type="GO" id="GO:0009036">
    <property type="term" value="F:type II site-specific deoxyribonuclease activity"/>
    <property type="evidence" value="ECO:0007669"/>
    <property type="project" value="InterPro"/>
</dbReference>
<name>X1J833_9ZZZZ</name>
<dbReference type="AlphaFoldDB" id="X1J833"/>
<dbReference type="InterPro" id="IPR015278">
    <property type="entry name" value="BglII-like"/>
</dbReference>
<comment type="caution">
    <text evidence="1">The sequence shown here is derived from an EMBL/GenBank/DDBJ whole genome shotgun (WGS) entry which is preliminary data.</text>
</comment>
<feature type="non-terminal residue" evidence="1">
    <location>
        <position position="1"/>
    </location>
</feature>
<dbReference type="GO" id="GO:0000287">
    <property type="term" value="F:magnesium ion binding"/>
    <property type="evidence" value="ECO:0007669"/>
    <property type="project" value="InterPro"/>
</dbReference>
<dbReference type="Pfam" id="PF09195">
    <property type="entry name" value="Endonuc-BglII"/>
    <property type="match status" value="1"/>
</dbReference>
<dbReference type="InterPro" id="IPR011335">
    <property type="entry name" value="Restrct_endonuc-II-like"/>
</dbReference>
<protein>
    <recommendedName>
        <fullName evidence="2">Restriction endonuclease BglII</fullName>
    </recommendedName>
</protein>
<dbReference type="InterPro" id="IPR011338">
    <property type="entry name" value="BamHI/BglII/BstY"/>
</dbReference>
<sequence length="154" mass="17352">QSFRLLRSDILLPGGGKSPIARKLDHEFYGRGWLEKAFDIEMVVDQESIETPTHKVDCFKNKVGVEIEWNNKDPFYDRDLNNFRLLFELRALSVGVIITRCDELQDIFDELGKGQSYGSSTTHMKKLLPRIQGGGGGGCPVLVFGISKALYVED</sequence>
<accession>X1J833</accession>
<organism evidence="1">
    <name type="scientific">marine sediment metagenome</name>
    <dbReference type="NCBI Taxonomy" id="412755"/>
    <lineage>
        <taxon>unclassified sequences</taxon>
        <taxon>metagenomes</taxon>
        <taxon>ecological metagenomes</taxon>
    </lineage>
</organism>
<proteinExistence type="predicted"/>
<dbReference type="Gene3D" id="3.40.91.20">
    <property type="match status" value="1"/>
</dbReference>
<reference evidence="1" key="1">
    <citation type="journal article" date="2014" name="Front. Microbiol.">
        <title>High frequency of phylogenetically diverse reductive dehalogenase-homologous genes in deep subseafloor sedimentary metagenomes.</title>
        <authorList>
            <person name="Kawai M."/>
            <person name="Futagami T."/>
            <person name="Toyoda A."/>
            <person name="Takaki Y."/>
            <person name="Nishi S."/>
            <person name="Hori S."/>
            <person name="Arai W."/>
            <person name="Tsubouchi T."/>
            <person name="Morono Y."/>
            <person name="Uchiyama I."/>
            <person name="Ito T."/>
            <person name="Fujiyama A."/>
            <person name="Inagaki F."/>
            <person name="Takami H."/>
        </authorList>
    </citation>
    <scope>NUCLEOTIDE SEQUENCE</scope>
    <source>
        <strain evidence="1">Expedition CK06-06</strain>
    </source>
</reference>
<dbReference type="SUPFAM" id="SSF52980">
    <property type="entry name" value="Restriction endonuclease-like"/>
    <property type="match status" value="1"/>
</dbReference>